<dbReference type="Proteomes" id="UP000827092">
    <property type="component" value="Unassembled WGS sequence"/>
</dbReference>
<gene>
    <name evidence="2" type="ORF">JTE90_005131</name>
</gene>
<keyword evidence="1" id="KW-0472">Membrane</keyword>
<evidence type="ECO:0000313" key="3">
    <source>
        <dbReference type="Proteomes" id="UP000827092"/>
    </source>
</evidence>
<dbReference type="AlphaFoldDB" id="A0AAV6UL55"/>
<keyword evidence="3" id="KW-1185">Reference proteome</keyword>
<evidence type="ECO:0000256" key="1">
    <source>
        <dbReference type="SAM" id="Phobius"/>
    </source>
</evidence>
<name>A0AAV6UL55_9ARAC</name>
<organism evidence="2 3">
    <name type="scientific">Oedothorax gibbosus</name>
    <dbReference type="NCBI Taxonomy" id="931172"/>
    <lineage>
        <taxon>Eukaryota</taxon>
        <taxon>Metazoa</taxon>
        <taxon>Ecdysozoa</taxon>
        <taxon>Arthropoda</taxon>
        <taxon>Chelicerata</taxon>
        <taxon>Arachnida</taxon>
        <taxon>Araneae</taxon>
        <taxon>Araneomorphae</taxon>
        <taxon>Entelegynae</taxon>
        <taxon>Araneoidea</taxon>
        <taxon>Linyphiidae</taxon>
        <taxon>Erigoninae</taxon>
        <taxon>Oedothorax</taxon>
    </lineage>
</organism>
<comment type="caution">
    <text evidence="2">The sequence shown here is derived from an EMBL/GenBank/DDBJ whole genome shotgun (WGS) entry which is preliminary data.</text>
</comment>
<dbReference type="EMBL" id="JAFNEN010000344">
    <property type="protein sequence ID" value="KAG8185152.1"/>
    <property type="molecule type" value="Genomic_DNA"/>
</dbReference>
<keyword evidence="1" id="KW-1133">Transmembrane helix</keyword>
<protein>
    <submittedName>
        <fullName evidence="2">Uncharacterized protein</fullName>
    </submittedName>
</protein>
<evidence type="ECO:0000313" key="2">
    <source>
        <dbReference type="EMBL" id="KAG8185152.1"/>
    </source>
</evidence>
<accession>A0AAV6UL55</accession>
<feature type="transmembrane region" description="Helical" evidence="1">
    <location>
        <begin position="54"/>
        <end position="75"/>
    </location>
</feature>
<reference evidence="2 3" key="1">
    <citation type="journal article" date="2022" name="Nat. Ecol. Evol.">
        <title>A masculinizing supergene underlies an exaggerated male reproductive morph in a spider.</title>
        <authorList>
            <person name="Hendrickx F."/>
            <person name="De Corte Z."/>
            <person name="Sonet G."/>
            <person name="Van Belleghem S.M."/>
            <person name="Kostlbacher S."/>
            <person name="Vangestel C."/>
        </authorList>
    </citation>
    <scope>NUCLEOTIDE SEQUENCE [LARGE SCALE GENOMIC DNA]</scope>
    <source>
        <strain evidence="2">W744_W776</strain>
    </source>
</reference>
<sequence length="109" mass="11808">MENFVCLGSAVTTPILTTNAPSSQLPFVVSQTNCSSSTETNKNVDATIGSSSTYGIFTAVIDSVTLIAVVGMWIYNRQIFKRLVANAAIPNPVQRRNCEENNLYMEASL</sequence>
<keyword evidence="1" id="KW-0812">Transmembrane</keyword>
<proteinExistence type="predicted"/>